<dbReference type="InterPro" id="IPR010344">
    <property type="entry name" value="YbjH"/>
</dbReference>
<feature type="chain" id="PRO_5004977183" description="Exopolysaccharide biosynthesis protein YbjH" evidence="1">
    <location>
        <begin position="30"/>
        <end position="730"/>
    </location>
</feature>
<sequence>MTRQTGRHRTASRLLALALCTVSAGAALAQERRLSPPLLQYPEERIPSYNLYGLPGLIEMPTAEMAPDATFSTTLGHAGNATRGTLSFQVLPRVIGSFRYSLLRDADLSGSRDGDYYDRSFDLRFQLLKEGTYLPALSVGLQDFVGTGIYGGEYVVATKEVAPGLRVTGGLGWGRFGSYQSFGTTGDRPGLVDGRPDSEAIGRGGTANFDRFFRGDVAAFGGISWDVTDHFRAKLEYSSDDYELERTVTSSFEKTSPWNFGIDYRFKNGNQLSLYHAYGTKIGAQLSILTNPRTAPVPGGNESYPYPVKPRNPARLADLGWTTDERRQAGIRRGLEEALDGIGISLQGMTLEGNRATVRIQNRRYQAVPQAVGRTARTMTRALPDSISQFVIVLTEGGLPTSAVALRRGDLEELEFDSAEAIYARAQIVDAVGRTPRPFPDTYPKVDWSFGPYLAYSSFDPDNPLRIDYGVRASASVMLTAGLELAGAVSQRLGGNIADGSDDVNTALPSVRTSAPLYADGSDTTLNRLTLAHFGRPAEDFYSRVTVGYLEAMYAGASAEVLWKPVDSRLGLGAEINYVRRREFDQGFGLQSNTTPSGEIPEVNGHISAYYDLGYGFHTQIDVGRYLAGDEGATLSVHREFDNGWRVGAFATKTNVSAEEFGEGSFDKGITVTIPLNWALGSQTRQASTTTIRPLTRDGGARLNVSDRLYGRVRDNHQPELAKTWGRFWR</sequence>
<evidence type="ECO:0000313" key="2">
    <source>
        <dbReference type="EMBL" id="ETX13865.1"/>
    </source>
</evidence>
<dbReference type="RefSeq" id="WP_084782492.1">
    <property type="nucleotide sequence ID" value="NZ_JALZ01000017.1"/>
</dbReference>
<keyword evidence="3" id="KW-1185">Reference proteome</keyword>
<proteinExistence type="predicted"/>
<dbReference type="Proteomes" id="UP000022447">
    <property type="component" value="Unassembled WGS sequence"/>
</dbReference>
<gene>
    <name evidence="2" type="ORF">OCH239_06630</name>
</gene>
<dbReference type="AlphaFoldDB" id="X7EDB2"/>
<keyword evidence="1" id="KW-0732">Signal</keyword>
<dbReference type="eggNOG" id="COG3637">
    <property type="taxonomic scope" value="Bacteria"/>
</dbReference>
<evidence type="ECO:0000313" key="3">
    <source>
        <dbReference type="Proteomes" id="UP000022447"/>
    </source>
</evidence>
<dbReference type="OrthoDB" id="19542at2"/>
<dbReference type="Pfam" id="PF06082">
    <property type="entry name" value="YjbH"/>
    <property type="match status" value="1"/>
</dbReference>
<evidence type="ECO:0008006" key="4">
    <source>
        <dbReference type="Google" id="ProtNLM"/>
    </source>
</evidence>
<reference evidence="2 3" key="1">
    <citation type="submission" date="2014-01" db="EMBL/GenBank/DDBJ databases">
        <title>Roseivivax halodurans JCM 10272 Genome Sequencing.</title>
        <authorList>
            <person name="Lai Q."/>
            <person name="Li G."/>
            <person name="Shao Z."/>
        </authorList>
    </citation>
    <scope>NUCLEOTIDE SEQUENCE [LARGE SCALE GENOMIC DNA]</scope>
    <source>
        <strain evidence="2 3">JCM 10272</strain>
    </source>
</reference>
<name>X7EDB2_9RHOB</name>
<dbReference type="PATRIC" id="fig|1449350.3.peg.3010"/>
<organism evidence="2 3">
    <name type="scientific">Roseivivax halodurans JCM 10272</name>
    <dbReference type="NCBI Taxonomy" id="1449350"/>
    <lineage>
        <taxon>Bacteria</taxon>
        <taxon>Pseudomonadati</taxon>
        <taxon>Pseudomonadota</taxon>
        <taxon>Alphaproteobacteria</taxon>
        <taxon>Rhodobacterales</taxon>
        <taxon>Roseobacteraceae</taxon>
        <taxon>Roseivivax</taxon>
    </lineage>
</organism>
<protein>
    <recommendedName>
        <fullName evidence="4">Exopolysaccharide biosynthesis protein YbjH</fullName>
    </recommendedName>
</protein>
<dbReference type="STRING" id="1449350.OCH239_06630"/>
<comment type="caution">
    <text evidence="2">The sequence shown here is derived from an EMBL/GenBank/DDBJ whole genome shotgun (WGS) entry which is preliminary data.</text>
</comment>
<dbReference type="EMBL" id="JALZ01000017">
    <property type="protein sequence ID" value="ETX13865.1"/>
    <property type="molecule type" value="Genomic_DNA"/>
</dbReference>
<accession>X7EDB2</accession>
<evidence type="ECO:0000256" key="1">
    <source>
        <dbReference type="SAM" id="SignalP"/>
    </source>
</evidence>
<feature type="signal peptide" evidence="1">
    <location>
        <begin position="1"/>
        <end position="29"/>
    </location>
</feature>